<dbReference type="GO" id="GO:0016831">
    <property type="term" value="F:carboxy-lyase activity"/>
    <property type="evidence" value="ECO:0007669"/>
    <property type="project" value="UniProtKB-KW"/>
</dbReference>
<evidence type="ECO:0000256" key="3">
    <source>
        <dbReference type="ARBA" id="ARBA00022793"/>
    </source>
</evidence>
<dbReference type="Proteomes" id="UP000824120">
    <property type="component" value="Chromosome 8"/>
</dbReference>
<dbReference type="InterPro" id="IPR002129">
    <property type="entry name" value="PyrdxlP-dep_de-COase"/>
</dbReference>
<reference evidence="8 9" key="1">
    <citation type="submission" date="2020-09" db="EMBL/GenBank/DDBJ databases">
        <title>De no assembly of potato wild relative species, Solanum commersonii.</title>
        <authorList>
            <person name="Cho K."/>
        </authorList>
    </citation>
    <scope>NUCLEOTIDE SEQUENCE [LARGE SCALE GENOMIC DNA]</scope>
    <source>
        <strain evidence="8">LZ3.2</strain>
        <tissue evidence="8">Leaf</tissue>
    </source>
</reference>
<dbReference type="InterPro" id="IPR015424">
    <property type="entry name" value="PyrdxlP-dep_Trfase"/>
</dbReference>
<dbReference type="AlphaFoldDB" id="A0A9J5XXN5"/>
<dbReference type="EMBL" id="JACXVP010000008">
    <property type="protein sequence ID" value="KAG5591940.1"/>
    <property type="molecule type" value="Genomic_DNA"/>
</dbReference>
<dbReference type="SUPFAM" id="SSF53383">
    <property type="entry name" value="PLP-dependent transferases"/>
    <property type="match status" value="1"/>
</dbReference>
<evidence type="ECO:0000256" key="6">
    <source>
        <dbReference type="PIRSR" id="PIRSR602129-50"/>
    </source>
</evidence>
<keyword evidence="5 7" id="KW-0456">Lyase</keyword>
<dbReference type="OrthoDB" id="2161780at2759"/>
<comment type="cofactor">
    <cofactor evidence="1 6 7">
        <name>pyridoxal 5'-phosphate</name>
        <dbReference type="ChEBI" id="CHEBI:597326"/>
    </cofactor>
</comment>
<keyword evidence="3" id="KW-0210">Decarboxylase</keyword>
<dbReference type="InterPro" id="IPR015422">
    <property type="entry name" value="PyrdxlP-dep_Trfase_small"/>
</dbReference>
<dbReference type="InterPro" id="IPR021115">
    <property type="entry name" value="Pyridoxal-P_BS"/>
</dbReference>
<protein>
    <recommendedName>
        <fullName evidence="10">Serine decarboxylase</fullName>
    </recommendedName>
</protein>
<proteinExistence type="inferred from homology"/>
<sequence length="473" mass="53429">MEDLNPNKVRILSNGCHDPILEDGGVISINNGCHNSQLVEVNKIINGHALGELNFDSTTHLLHDYMKILDERATMLLGYPHNIYCDEYVALAPLLRYHLNNFGDPFTENNYGMHSRHFEVGVLDWFSKLWEIEKDQYWGYVTHCGTEGNLHGILLGREQFPDGILYASGESHYSVLKAARMYKMECDVIGTLLTGEMDYHDLRSKLLLNKNKPAILHLNIGTTFKGGIDNLDVVIETLKECGYSQDKFYIHCDAALCGLILPFLKNVRASPYIFLLSSLLVHQAPKITFKKPIGSVSVSGHKFLGCPMPCGIQIARKKHVDILSRNIEYIASIDATISGSRGGHAPIFLWYSLSKKCHTTLQDDAKRCIKNARYLKDSLRSSGISAMLNEHSITVVFERPLEQEFIHKWQLSCERGMTHVVVMPGVTTQMLDNFVSEFAKKRLIWYQDGNKVQPPCLANDIGMHNCVCPHHNN</sequence>
<name>A0A9J5XXN5_SOLCO</name>
<accession>A0A9J5XXN5</accession>
<dbReference type="PANTHER" id="PTHR46101">
    <property type="match status" value="1"/>
</dbReference>
<comment type="caution">
    <text evidence="8">The sequence shown here is derived from an EMBL/GenBank/DDBJ whole genome shotgun (WGS) entry which is preliminary data.</text>
</comment>
<evidence type="ECO:0008006" key="10">
    <source>
        <dbReference type="Google" id="ProtNLM"/>
    </source>
</evidence>
<dbReference type="Gene3D" id="3.40.640.10">
    <property type="entry name" value="Type I PLP-dependent aspartate aminotransferase-like (Major domain)"/>
    <property type="match status" value="1"/>
</dbReference>
<evidence type="ECO:0000256" key="7">
    <source>
        <dbReference type="RuleBase" id="RU000382"/>
    </source>
</evidence>
<dbReference type="InterPro" id="IPR015421">
    <property type="entry name" value="PyrdxlP-dep_Trfase_major"/>
</dbReference>
<dbReference type="GO" id="GO:0019752">
    <property type="term" value="P:carboxylic acid metabolic process"/>
    <property type="evidence" value="ECO:0007669"/>
    <property type="project" value="InterPro"/>
</dbReference>
<dbReference type="InterPro" id="IPR051151">
    <property type="entry name" value="Group_II_Decarboxylase"/>
</dbReference>
<evidence type="ECO:0000256" key="4">
    <source>
        <dbReference type="ARBA" id="ARBA00022898"/>
    </source>
</evidence>
<keyword evidence="9" id="KW-1185">Reference proteome</keyword>
<evidence type="ECO:0000256" key="5">
    <source>
        <dbReference type="ARBA" id="ARBA00023239"/>
    </source>
</evidence>
<dbReference type="PANTHER" id="PTHR46101:SF14">
    <property type="entry name" value="HISTIDINE DECARBOXYLASE"/>
    <property type="match status" value="1"/>
</dbReference>
<dbReference type="Pfam" id="PF00282">
    <property type="entry name" value="Pyridoxal_deC"/>
    <property type="match status" value="1"/>
</dbReference>
<evidence type="ECO:0000256" key="2">
    <source>
        <dbReference type="ARBA" id="ARBA00009533"/>
    </source>
</evidence>
<evidence type="ECO:0000256" key="1">
    <source>
        <dbReference type="ARBA" id="ARBA00001933"/>
    </source>
</evidence>
<gene>
    <name evidence="8" type="ORF">H5410_042454</name>
</gene>
<comment type="similarity">
    <text evidence="2 7">Belongs to the group II decarboxylase family.</text>
</comment>
<dbReference type="NCBIfam" id="NF002748">
    <property type="entry name" value="PRK02769.1"/>
    <property type="match status" value="1"/>
</dbReference>
<evidence type="ECO:0000313" key="8">
    <source>
        <dbReference type="EMBL" id="KAG5591940.1"/>
    </source>
</evidence>
<dbReference type="PROSITE" id="PS00392">
    <property type="entry name" value="DDC_GAD_HDC_YDC"/>
    <property type="match status" value="1"/>
</dbReference>
<dbReference type="Gene3D" id="3.90.1150.10">
    <property type="entry name" value="Aspartate Aminotransferase, domain 1"/>
    <property type="match status" value="1"/>
</dbReference>
<evidence type="ECO:0000313" key="9">
    <source>
        <dbReference type="Proteomes" id="UP000824120"/>
    </source>
</evidence>
<keyword evidence="4 6" id="KW-0663">Pyridoxal phosphate</keyword>
<dbReference type="GO" id="GO:0030170">
    <property type="term" value="F:pyridoxal phosphate binding"/>
    <property type="evidence" value="ECO:0007669"/>
    <property type="project" value="InterPro"/>
</dbReference>
<organism evidence="8 9">
    <name type="scientific">Solanum commersonii</name>
    <name type="common">Commerson's wild potato</name>
    <name type="synonym">Commerson's nightshade</name>
    <dbReference type="NCBI Taxonomy" id="4109"/>
    <lineage>
        <taxon>Eukaryota</taxon>
        <taxon>Viridiplantae</taxon>
        <taxon>Streptophyta</taxon>
        <taxon>Embryophyta</taxon>
        <taxon>Tracheophyta</taxon>
        <taxon>Spermatophyta</taxon>
        <taxon>Magnoliopsida</taxon>
        <taxon>eudicotyledons</taxon>
        <taxon>Gunneridae</taxon>
        <taxon>Pentapetalae</taxon>
        <taxon>asterids</taxon>
        <taxon>lamiids</taxon>
        <taxon>Solanales</taxon>
        <taxon>Solanaceae</taxon>
        <taxon>Solanoideae</taxon>
        <taxon>Solaneae</taxon>
        <taxon>Solanum</taxon>
    </lineage>
</organism>
<feature type="modified residue" description="N6-(pyridoxal phosphate)lysine" evidence="6">
    <location>
        <position position="302"/>
    </location>
</feature>